<evidence type="ECO:0000313" key="3">
    <source>
        <dbReference type="EMBL" id="GGO63948.1"/>
    </source>
</evidence>
<dbReference type="SUPFAM" id="SSF52980">
    <property type="entry name" value="Restriction endonuclease-like"/>
    <property type="match status" value="1"/>
</dbReference>
<evidence type="ECO:0000259" key="2">
    <source>
        <dbReference type="Pfam" id="PF04471"/>
    </source>
</evidence>
<dbReference type="RefSeq" id="WP_188701047.1">
    <property type="nucleotide sequence ID" value="NZ_BMMQ01000005.1"/>
</dbReference>
<evidence type="ECO:0000313" key="4">
    <source>
        <dbReference type="Proteomes" id="UP000638043"/>
    </source>
</evidence>
<reference evidence="4" key="1">
    <citation type="journal article" date="2019" name="Int. J. Syst. Evol. Microbiol.">
        <title>The Global Catalogue of Microorganisms (GCM) 10K type strain sequencing project: providing services to taxonomists for standard genome sequencing and annotation.</title>
        <authorList>
            <consortium name="The Broad Institute Genomics Platform"/>
            <consortium name="The Broad Institute Genome Sequencing Center for Infectious Disease"/>
            <person name="Wu L."/>
            <person name="Ma J."/>
        </authorList>
    </citation>
    <scope>NUCLEOTIDE SEQUENCE [LARGE SCALE GENOMIC DNA]</scope>
    <source>
        <strain evidence="4">CGMCC 4.7181</strain>
    </source>
</reference>
<dbReference type="Gene3D" id="3.40.1350.10">
    <property type="match status" value="1"/>
</dbReference>
<feature type="domain" description="Restriction endonuclease type IV Mrr" evidence="2">
    <location>
        <begin position="174"/>
        <end position="268"/>
    </location>
</feature>
<name>A0ABQ2N5Q3_9MICO</name>
<dbReference type="InterPro" id="IPR007560">
    <property type="entry name" value="Restrct_endonuc_IV_Mrr"/>
</dbReference>
<organism evidence="3 4">
    <name type="scientific">Microbacterium nanhaiense</name>
    <dbReference type="NCBI Taxonomy" id="1301026"/>
    <lineage>
        <taxon>Bacteria</taxon>
        <taxon>Bacillati</taxon>
        <taxon>Actinomycetota</taxon>
        <taxon>Actinomycetes</taxon>
        <taxon>Micrococcales</taxon>
        <taxon>Microbacteriaceae</taxon>
        <taxon>Microbacterium</taxon>
    </lineage>
</organism>
<dbReference type="InterPro" id="IPR011856">
    <property type="entry name" value="tRNA_endonuc-like_dom_sf"/>
</dbReference>
<protein>
    <recommendedName>
        <fullName evidence="2">Restriction endonuclease type IV Mrr domain-containing protein</fullName>
    </recommendedName>
</protein>
<dbReference type="Proteomes" id="UP000638043">
    <property type="component" value="Unassembled WGS sequence"/>
</dbReference>
<dbReference type="EMBL" id="BMMQ01000005">
    <property type="protein sequence ID" value="GGO63948.1"/>
    <property type="molecule type" value="Genomic_DNA"/>
</dbReference>
<comment type="caution">
    <text evidence="3">The sequence shown here is derived from an EMBL/GenBank/DDBJ whole genome shotgun (WGS) entry which is preliminary data.</text>
</comment>
<keyword evidence="1" id="KW-0812">Transmembrane</keyword>
<dbReference type="Pfam" id="PF04471">
    <property type="entry name" value="Mrr_cat"/>
    <property type="match status" value="1"/>
</dbReference>
<keyword evidence="1" id="KW-0472">Membrane</keyword>
<gene>
    <name evidence="3" type="ORF">GCM10010910_17640</name>
</gene>
<feature type="transmembrane region" description="Helical" evidence="1">
    <location>
        <begin position="63"/>
        <end position="81"/>
    </location>
</feature>
<accession>A0ABQ2N5Q3</accession>
<proteinExistence type="predicted"/>
<sequence>MTFSPPRPDSPFDPWAVGRDIGGRVPLGLPERILVDTVREAVRQEVAPVPPAIEPRPRFWPWWLVYAFWWMIPAAIVDVLADPGSALYDSTFEVISFVMIVAAVGLGILHASRRRPYNVRLRHAVAEAERDTESRRQQVFESALVEARRSERLPPFNPIHPQVYSPQPRPRGVGPQEAEELAAEWMRFLGAVDAEVTRYSGDGGVDVISSAYIAQVKNLAPMYSVPVAQVRELAGVAAHDGRRALFFTSGSYSAGGVEFADRAGIALFIYRAEEGDLIGANALGSAVRAQGLDLRD</sequence>
<keyword evidence="4" id="KW-1185">Reference proteome</keyword>
<dbReference type="InterPro" id="IPR011335">
    <property type="entry name" value="Restrct_endonuc-II-like"/>
</dbReference>
<feature type="transmembrane region" description="Helical" evidence="1">
    <location>
        <begin position="93"/>
        <end position="112"/>
    </location>
</feature>
<keyword evidence="1" id="KW-1133">Transmembrane helix</keyword>
<evidence type="ECO:0000256" key="1">
    <source>
        <dbReference type="SAM" id="Phobius"/>
    </source>
</evidence>